<feature type="compositionally biased region" description="Low complexity" evidence="1">
    <location>
        <begin position="27"/>
        <end position="40"/>
    </location>
</feature>
<feature type="chain" id="PRO_5046225837" description="Sensor domain-containing protein" evidence="2">
    <location>
        <begin position="21"/>
        <end position="231"/>
    </location>
</feature>
<organism evidence="3 4">
    <name type="scientific">Streptomyces polyasparticus</name>
    <dbReference type="NCBI Taxonomy" id="2767826"/>
    <lineage>
        <taxon>Bacteria</taxon>
        <taxon>Bacillati</taxon>
        <taxon>Actinomycetota</taxon>
        <taxon>Actinomycetes</taxon>
        <taxon>Kitasatosporales</taxon>
        <taxon>Streptomycetaceae</taxon>
        <taxon>Streptomyces</taxon>
    </lineage>
</organism>
<sequence>MRLRTMTVLGLSALTLLALAGCSAGSAPAPGPASSSPAAARQTGSNAPTQEPLPSAVLRQRLLGESDLGGGYIRKPEQPARHNDVTVTGCPALAKLGGDGAAGGSLAFPHRAKMSFTYAGGTGSEVSEELYSDTATKLSDGVDRIFEAMTACSTYDVLAGGTPIVVAPQRVPAPQLGDERWSHLLTFTVSGRTSIVKQTAVRIGAVVVVISGTPALVDAHVERAVAKATGR</sequence>
<feature type="region of interest" description="Disordered" evidence="1">
    <location>
        <begin position="27"/>
        <end position="55"/>
    </location>
</feature>
<evidence type="ECO:0000256" key="2">
    <source>
        <dbReference type="SAM" id="SignalP"/>
    </source>
</evidence>
<comment type="caution">
    <text evidence="3">The sequence shown here is derived from an EMBL/GenBank/DDBJ whole genome shotgun (WGS) entry which is preliminary data.</text>
</comment>
<proteinExistence type="predicted"/>
<protein>
    <recommendedName>
        <fullName evidence="5">Sensor domain-containing protein</fullName>
    </recommendedName>
</protein>
<dbReference type="PROSITE" id="PS51257">
    <property type="entry name" value="PROKAR_LIPOPROTEIN"/>
    <property type="match status" value="1"/>
</dbReference>
<evidence type="ECO:0000313" key="4">
    <source>
        <dbReference type="Proteomes" id="UP000642284"/>
    </source>
</evidence>
<keyword evidence="4" id="KW-1185">Reference proteome</keyword>
<evidence type="ECO:0000313" key="3">
    <source>
        <dbReference type="EMBL" id="MBC9714335.1"/>
    </source>
</evidence>
<evidence type="ECO:0008006" key="5">
    <source>
        <dbReference type="Google" id="ProtNLM"/>
    </source>
</evidence>
<feature type="signal peptide" evidence="2">
    <location>
        <begin position="1"/>
        <end position="20"/>
    </location>
</feature>
<gene>
    <name evidence="3" type="ORF">H9Y04_17380</name>
</gene>
<reference evidence="3 4" key="1">
    <citation type="submission" date="2020-08" db="EMBL/GenBank/DDBJ databases">
        <title>Genemic of Streptomyces polyaspartic.</title>
        <authorList>
            <person name="Liu W."/>
        </authorList>
    </citation>
    <scope>NUCLEOTIDE SEQUENCE [LARGE SCALE GENOMIC DNA]</scope>
    <source>
        <strain evidence="3 4">TRM66268-LWL</strain>
    </source>
</reference>
<name>A0ABR7SFS8_9ACTN</name>
<dbReference type="EMBL" id="JACTVJ010000007">
    <property type="protein sequence ID" value="MBC9714335.1"/>
    <property type="molecule type" value="Genomic_DNA"/>
</dbReference>
<dbReference type="Proteomes" id="UP000642284">
    <property type="component" value="Unassembled WGS sequence"/>
</dbReference>
<accession>A0ABR7SFS8</accession>
<evidence type="ECO:0000256" key="1">
    <source>
        <dbReference type="SAM" id="MobiDB-lite"/>
    </source>
</evidence>
<keyword evidence="2" id="KW-0732">Signal</keyword>